<dbReference type="Proteomes" id="UP000217676">
    <property type="component" value="Chromosome"/>
</dbReference>
<accession>A0A160P4S7</accession>
<evidence type="ECO:0000313" key="3">
    <source>
        <dbReference type="Proteomes" id="UP000217676"/>
    </source>
</evidence>
<dbReference type="CDD" id="cd06260">
    <property type="entry name" value="DUF820-like"/>
    <property type="match status" value="1"/>
</dbReference>
<feature type="domain" description="Putative restriction endonuclease" evidence="1">
    <location>
        <begin position="27"/>
        <end position="191"/>
    </location>
</feature>
<dbReference type="AlphaFoldDB" id="A0A160P4S7"/>
<protein>
    <recommendedName>
        <fullName evidence="1">Putative restriction endonuclease domain-containing protein</fullName>
    </recommendedName>
</protein>
<dbReference type="InterPro" id="IPR012296">
    <property type="entry name" value="Nuclease_put_TT1808"/>
</dbReference>
<dbReference type="SUPFAM" id="SSF52980">
    <property type="entry name" value="Restriction endonuclease-like"/>
    <property type="match status" value="1"/>
</dbReference>
<dbReference type="KEGG" id="slau:SLA_4749"/>
<dbReference type="EMBL" id="AP017424">
    <property type="protein sequence ID" value="BAU85633.1"/>
    <property type="molecule type" value="Genomic_DNA"/>
</dbReference>
<evidence type="ECO:0000313" key="2">
    <source>
        <dbReference type="EMBL" id="BAU85633.1"/>
    </source>
</evidence>
<dbReference type="Pfam" id="PF05685">
    <property type="entry name" value="Uma2"/>
    <property type="match status" value="1"/>
</dbReference>
<dbReference type="Gene3D" id="3.90.1570.10">
    <property type="entry name" value="tt1808, chain A"/>
    <property type="match status" value="1"/>
</dbReference>
<dbReference type="InterPro" id="IPR008538">
    <property type="entry name" value="Uma2"/>
</dbReference>
<sequence>MSALAAEAGPEQGNGWDDLVRRWETMDWPEGCKVEIIEGIITAAPAPAARHGSITAKVHRWLVRGISDELNVYQSLALAIPEHSSLYIPDLAVVPEAIVDQGTGNSIPAATAELVVEVTSKGNANHDRVHKLRGYAMGGVPLYLLIDRWHAGRPTATLYGEPKNGLYRVLEVVEFGEKLSLPAPFGLTLDTAEFPVD</sequence>
<evidence type="ECO:0000259" key="1">
    <source>
        <dbReference type="Pfam" id="PF05685"/>
    </source>
</evidence>
<dbReference type="InterPro" id="IPR011335">
    <property type="entry name" value="Restrct_endonuc-II-like"/>
</dbReference>
<gene>
    <name evidence="2" type="ORF">SLA_4749</name>
</gene>
<proteinExistence type="predicted"/>
<dbReference type="PANTHER" id="PTHR35400">
    <property type="entry name" value="SLR1083 PROTEIN"/>
    <property type="match status" value="1"/>
</dbReference>
<keyword evidence="3" id="KW-1185">Reference proteome</keyword>
<reference evidence="2 3" key="1">
    <citation type="journal article" date="2016" name="Genome Announc.">
        <title>Complete Genome Sequence of Thiostrepton-Producing Streptomyces laurentii ATCC 31255.</title>
        <authorList>
            <person name="Doi K."/>
            <person name="Fujino Y."/>
            <person name="Nagayoshi Y."/>
            <person name="Ohshima T."/>
            <person name="Ogata S."/>
        </authorList>
    </citation>
    <scope>NUCLEOTIDE SEQUENCE [LARGE SCALE GENOMIC DNA]</scope>
    <source>
        <strain evidence="2 3">ATCC 31255</strain>
    </source>
</reference>
<name>A0A160P4S7_STRLU</name>
<dbReference type="PANTHER" id="PTHR35400:SF3">
    <property type="entry name" value="SLL1072 PROTEIN"/>
    <property type="match status" value="1"/>
</dbReference>
<organism evidence="2 3">
    <name type="scientific">Streptomyces laurentii</name>
    <dbReference type="NCBI Taxonomy" id="39478"/>
    <lineage>
        <taxon>Bacteria</taxon>
        <taxon>Bacillati</taxon>
        <taxon>Actinomycetota</taxon>
        <taxon>Actinomycetes</taxon>
        <taxon>Kitasatosporales</taxon>
        <taxon>Streptomycetaceae</taxon>
        <taxon>Streptomyces</taxon>
    </lineage>
</organism>